<dbReference type="PANTHER" id="PTHR47714">
    <property type="entry name" value="CRS1/YHBY DOMAIN CONTAINING PROTEIN, EXPRESSED"/>
    <property type="match status" value="1"/>
</dbReference>
<dbReference type="InterPro" id="IPR001890">
    <property type="entry name" value="RNA-binding_CRM"/>
</dbReference>
<gene>
    <name evidence="5" type="ORF">CSSPJE1EN2_LOCUS5607</name>
</gene>
<dbReference type="Pfam" id="PF01985">
    <property type="entry name" value="CRS1_YhbY"/>
    <property type="match status" value="1"/>
</dbReference>
<feature type="domain" description="CRM" evidence="4">
    <location>
        <begin position="183"/>
        <end position="282"/>
    </location>
</feature>
<dbReference type="Proteomes" id="UP001497522">
    <property type="component" value="Chromosome 13"/>
</dbReference>
<protein>
    <recommendedName>
        <fullName evidence="4">CRM domain-containing protein</fullName>
    </recommendedName>
</protein>
<evidence type="ECO:0000256" key="3">
    <source>
        <dbReference type="SAM" id="MobiDB-lite"/>
    </source>
</evidence>
<dbReference type="InterPro" id="IPR035920">
    <property type="entry name" value="YhbY-like_sf"/>
</dbReference>
<proteinExistence type="predicted"/>
<evidence type="ECO:0000313" key="5">
    <source>
        <dbReference type="EMBL" id="CAK9862612.1"/>
    </source>
</evidence>
<evidence type="ECO:0000313" key="6">
    <source>
        <dbReference type="Proteomes" id="UP001497522"/>
    </source>
</evidence>
<name>A0ABP1AJ84_9BRYO</name>
<evidence type="ECO:0000256" key="2">
    <source>
        <dbReference type="PROSITE-ProRule" id="PRU00626"/>
    </source>
</evidence>
<dbReference type="SUPFAM" id="SSF75471">
    <property type="entry name" value="YhbY-like"/>
    <property type="match status" value="1"/>
</dbReference>
<sequence length="324" mass="35244">MAAVVTELTGSSVGFTIKSRTVCNSVLCSSFSAASNACFLLLQPSLGFPSFRVWSTFFVEAGGAPRCANERALGFKAAAGATRFGTGRTLGFEAASVARYANGRTLGFQNGLASRNRVLRRPVVAAVAEEGAREEIDDDDDDEGYDPLEEDIGFQGEEKVEEEEGMGAAPAKAKQSAVRRTFRLLGNKEKKELRAYAHQLGNDICVHQVGKWGVTANVVTAISDALEANELIKVRVLDNLADEMEDTVRELESRTEAQVVGIIGRTLLLYRPSLRKLTAAQAAQEKLQQQQRRARRGGVSAGWKKRSSQERQKGSMKKSQVANR</sequence>
<dbReference type="Gene3D" id="3.30.110.60">
    <property type="entry name" value="YhbY-like"/>
    <property type="match status" value="1"/>
</dbReference>
<keyword evidence="6" id="KW-1185">Reference proteome</keyword>
<dbReference type="PANTHER" id="PTHR47714:SF1">
    <property type="entry name" value="RNA-BINDING CRS1 _ YHBY (CRM) DOMAIN PROTEIN"/>
    <property type="match status" value="1"/>
</dbReference>
<organism evidence="5 6">
    <name type="scientific">Sphagnum jensenii</name>
    <dbReference type="NCBI Taxonomy" id="128206"/>
    <lineage>
        <taxon>Eukaryota</taxon>
        <taxon>Viridiplantae</taxon>
        <taxon>Streptophyta</taxon>
        <taxon>Embryophyta</taxon>
        <taxon>Bryophyta</taxon>
        <taxon>Sphagnophytina</taxon>
        <taxon>Sphagnopsida</taxon>
        <taxon>Sphagnales</taxon>
        <taxon>Sphagnaceae</taxon>
        <taxon>Sphagnum</taxon>
    </lineage>
</organism>
<keyword evidence="1 2" id="KW-0694">RNA-binding</keyword>
<accession>A0ABP1AJ84</accession>
<feature type="region of interest" description="Disordered" evidence="3">
    <location>
        <begin position="285"/>
        <end position="324"/>
    </location>
</feature>
<feature type="region of interest" description="Disordered" evidence="3">
    <location>
        <begin position="130"/>
        <end position="149"/>
    </location>
</feature>
<evidence type="ECO:0000256" key="1">
    <source>
        <dbReference type="ARBA" id="ARBA00022884"/>
    </source>
</evidence>
<reference evidence="5" key="1">
    <citation type="submission" date="2024-03" db="EMBL/GenBank/DDBJ databases">
        <authorList>
            <consortium name="ELIXIR-Norway"/>
            <consortium name="Elixir Norway"/>
        </authorList>
    </citation>
    <scope>NUCLEOTIDE SEQUENCE</scope>
</reference>
<dbReference type="SMART" id="SM01103">
    <property type="entry name" value="CRS1_YhbY"/>
    <property type="match status" value="1"/>
</dbReference>
<evidence type="ECO:0000259" key="4">
    <source>
        <dbReference type="PROSITE" id="PS51295"/>
    </source>
</evidence>
<dbReference type="PROSITE" id="PS51295">
    <property type="entry name" value="CRM"/>
    <property type="match status" value="1"/>
</dbReference>
<dbReference type="EMBL" id="OZ023714">
    <property type="protein sequence ID" value="CAK9862612.1"/>
    <property type="molecule type" value="Genomic_DNA"/>
</dbReference>
<feature type="compositionally biased region" description="Acidic residues" evidence="3">
    <location>
        <begin position="135"/>
        <end position="149"/>
    </location>
</feature>